<sequence>MRWYAAPGSSAAILLLGAIAAWSARPAGPQPAATISAPGPGPMAAPDGKSSTIVVPGIVDLAPNLLAAGFARADADAVARRTAAALGVKSGEIRVSFDYRTTPDGLHLEQLTATRSDGTGITLTARSDGSLAETRQVAQLSRKLRIVRGELDAQSFYSSAVAAGVSDAIVSDFANAFQFDFDLQREVAPGDIIEAGFEQGYNSAGEEVGAPVLVYASLSTAAKSRALYRFRAPGEAQAEWFDSNGRSTRRALMRTPVEAARISSGFGMRDHPILGYAKMHRGTDFAAPTGTPIYASGDATVVFAGPKGANGNFVKLHHDNGWETLYLHMNRILAGVAPGMRVVQGQQIGEVGTTGRSTGPHLHYEVHIDGQPVNPLSIDTGTGRTLSGKALAAFRSVRNAIDTQRAAAE</sequence>
<dbReference type="EMBL" id="CP061038">
    <property type="protein sequence ID" value="QNQ09576.1"/>
    <property type="molecule type" value="Genomic_DNA"/>
</dbReference>
<dbReference type="RefSeq" id="WP_187761887.1">
    <property type="nucleotide sequence ID" value="NZ_JANQBJ010000008.1"/>
</dbReference>
<feature type="region of interest" description="Disordered" evidence="7">
    <location>
        <begin position="29"/>
        <end position="48"/>
    </location>
</feature>
<protein>
    <submittedName>
        <fullName evidence="10">M23 family metallopeptidase</fullName>
    </submittedName>
</protein>
<dbReference type="CDD" id="cd12797">
    <property type="entry name" value="M23_peptidase"/>
    <property type="match status" value="1"/>
</dbReference>
<feature type="domain" description="M23ase beta-sheet core" evidence="9">
    <location>
        <begin position="278"/>
        <end position="375"/>
    </location>
</feature>
<keyword evidence="6" id="KW-0482">Metalloprotease</keyword>
<evidence type="ECO:0000259" key="9">
    <source>
        <dbReference type="Pfam" id="PF01551"/>
    </source>
</evidence>
<dbReference type="GO" id="GO:0004222">
    <property type="term" value="F:metalloendopeptidase activity"/>
    <property type="evidence" value="ECO:0007669"/>
    <property type="project" value="TreeGrafter"/>
</dbReference>
<evidence type="ECO:0000256" key="5">
    <source>
        <dbReference type="ARBA" id="ARBA00022833"/>
    </source>
</evidence>
<gene>
    <name evidence="10" type="ORF">H3Z74_23610</name>
</gene>
<dbReference type="Pfam" id="PF01551">
    <property type="entry name" value="Peptidase_M23"/>
    <property type="match status" value="1"/>
</dbReference>
<dbReference type="Gene3D" id="2.70.70.10">
    <property type="entry name" value="Glucose Permease (Domain IIA)"/>
    <property type="match status" value="1"/>
</dbReference>
<evidence type="ECO:0000256" key="1">
    <source>
        <dbReference type="ARBA" id="ARBA00001947"/>
    </source>
</evidence>
<evidence type="ECO:0000313" key="11">
    <source>
        <dbReference type="Proteomes" id="UP000516148"/>
    </source>
</evidence>
<feature type="signal peptide" evidence="8">
    <location>
        <begin position="1"/>
        <end position="20"/>
    </location>
</feature>
<dbReference type="KEGG" id="spap:H3Z74_23610"/>
<evidence type="ECO:0000256" key="3">
    <source>
        <dbReference type="ARBA" id="ARBA00022723"/>
    </source>
</evidence>
<evidence type="ECO:0000256" key="6">
    <source>
        <dbReference type="ARBA" id="ARBA00023049"/>
    </source>
</evidence>
<dbReference type="InterPro" id="IPR050570">
    <property type="entry name" value="Cell_wall_metabolism_enzyme"/>
</dbReference>
<evidence type="ECO:0000256" key="2">
    <source>
        <dbReference type="ARBA" id="ARBA00022670"/>
    </source>
</evidence>
<feature type="chain" id="PRO_5028940135" evidence="8">
    <location>
        <begin position="21"/>
        <end position="409"/>
    </location>
</feature>
<keyword evidence="2" id="KW-0645">Protease</keyword>
<dbReference type="GO" id="GO:0006508">
    <property type="term" value="P:proteolysis"/>
    <property type="evidence" value="ECO:0007669"/>
    <property type="project" value="UniProtKB-KW"/>
</dbReference>
<dbReference type="GO" id="GO:0046872">
    <property type="term" value="F:metal ion binding"/>
    <property type="evidence" value="ECO:0007669"/>
    <property type="project" value="UniProtKB-KW"/>
</dbReference>
<dbReference type="SUPFAM" id="SSF51261">
    <property type="entry name" value="Duplicated hybrid motif"/>
    <property type="match status" value="1"/>
</dbReference>
<evidence type="ECO:0000256" key="4">
    <source>
        <dbReference type="ARBA" id="ARBA00022801"/>
    </source>
</evidence>
<accession>A0A7H0LIS3</accession>
<dbReference type="InterPro" id="IPR016047">
    <property type="entry name" value="M23ase_b-sheet_dom"/>
</dbReference>
<proteinExistence type="predicted"/>
<keyword evidence="8" id="KW-0732">Signal</keyword>
<dbReference type="Gene3D" id="3.10.450.350">
    <property type="match status" value="1"/>
</dbReference>
<dbReference type="PANTHER" id="PTHR21666">
    <property type="entry name" value="PEPTIDASE-RELATED"/>
    <property type="match status" value="1"/>
</dbReference>
<evidence type="ECO:0000256" key="8">
    <source>
        <dbReference type="SAM" id="SignalP"/>
    </source>
</evidence>
<keyword evidence="4" id="KW-0378">Hydrolase</keyword>
<dbReference type="PANTHER" id="PTHR21666:SF288">
    <property type="entry name" value="CELL DIVISION PROTEIN YTFB"/>
    <property type="match status" value="1"/>
</dbReference>
<dbReference type="Proteomes" id="UP000516148">
    <property type="component" value="Chromosome"/>
</dbReference>
<organism evidence="10 11">
    <name type="scientific">Sphingomonas alpina</name>
    <dbReference type="NCBI Taxonomy" id="653931"/>
    <lineage>
        <taxon>Bacteria</taxon>
        <taxon>Pseudomonadati</taxon>
        <taxon>Pseudomonadota</taxon>
        <taxon>Alphaproteobacteria</taxon>
        <taxon>Sphingomonadales</taxon>
        <taxon>Sphingomonadaceae</taxon>
        <taxon>Sphingomonas</taxon>
    </lineage>
</organism>
<dbReference type="InterPro" id="IPR011055">
    <property type="entry name" value="Dup_hybrid_motif"/>
</dbReference>
<keyword evidence="3" id="KW-0479">Metal-binding</keyword>
<keyword evidence="5" id="KW-0862">Zinc</keyword>
<reference evidence="10 11" key="1">
    <citation type="submission" date="2020-09" db="EMBL/GenBank/DDBJ databases">
        <title>Sphingomonas sp., a new species isolated from pork steak.</title>
        <authorList>
            <person name="Heidler von Heilborn D."/>
        </authorList>
    </citation>
    <scope>NUCLEOTIDE SEQUENCE [LARGE SCALE GENOMIC DNA]</scope>
    <source>
        <strain evidence="11">S8-3T</strain>
    </source>
</reference>
<dbReference type="AlphaFoldDB" id="A0A7H0LIS3"/>
<name>A0A7H0LIS3_9SPHN</name>
<evidence type="ECO:0000313" key="10">
    <source>
        <dbReference type="EMBL" id="QNQ09576.1"/>
    </source>
</evidence>
<keyword evidence="11" id="KW-1185">Reference proteome</keyword>
<comment type="cofactor">
    <cofactor evidence="1">
        <name>Zn(2+)</name>
        <dbReference type="ChEBI" id="CHEBI:29105"/>
    </cofactor>
</comment>
<evidence type="ECO:0000256" key="7">
    <source>
        <dbReference type="SAM" id="MobiDB-lite"/>
    </source>
</evidence>